<reference evidence="1" key="1">
    <citation type="submission" date="2018-05" db="EMBL/GenBank/DDBJ databases">
        <title>Draft genome of Mucuna pruriens seed.</title>
        <authorList>
            <person name="Nnadi N.E."/>
            <person name="Vos R."/>
            <person name="Hasami M.H."/>
            <person name="Devisetty U.K."/>
            <person name="Aguiy J.C."/>
        </authorList>
    </citation>
    <scope>NUCLEOTIDE SEQUENCE [LARGE SCALE GENOMIC DNA]</scope>
    <source>
        <strain evidence="1">JCA_2017</strain>
    </source>
</reference>
<dbReference type="EMBL" id="QJKJ01007681">
    <property type="protein sequence ID" value="RDX82256.1"/>
    <property type="molecule type" value="Genomic_DNA"/>
</dbReference>
<sequence length="65" mass="7787">MVERSRRPSLMTIASSFPGSWFADIVNYIISWVFPLNFTPHETKKLHTNVKHYLWDDSYLFKFYG</sequence>
<protein>
    <submittedName>
        <fullName evidence="1">Uncharacterized protein</fullName>
    </submittedName>
</protein>
<evidence type="ECO:0000313" key="2">
    <source>
        <dbReference type="Proteomes" id="UP000257109"/>
    </source>
</evidence>
<evidence type="ECO:0000313" key="1">
    <source>
        <dbReference type="EMBL" id="RDX82256.1"/>
    </source>
</evidence>
<feature type="non-terminal residue" evidence="1">
    <location>
        <position position="1"/>
    </location>
</feature>
<dbReference type="Proteomes" id="UP000257109">
    <property type="component" value="Unassembled WGS sequence"/>
</dbReference>
<name>A0A371FVC6_MUCPR</name>
<gene>
    <name evidence="1" type="ORF">CR513_36980</name>
</gene>
<organism evidence="1 2">
    <name type="scientific">Mucuna pruriens</name>
    <name type="common">Velvet bean</name>
    <name type="synonym">Dolichos pruriens</name>
    <dbReference type="NCBI Taxonomy" id="157652"/>
    <lineage>
        <taxon>Eukaryota</taxon>
        <taxon>Viridiplantae</taxon>
        <taxon>Streptophyta</taxon>
        <taxon>Embryophyta</taxon>
        <taxon>Tracheophyta</taxon>
        <taxon>Spermatophyta</taxon>
        <taxon>Magnoliopsida</taxon>
        <taxon>eudicotyledons</taxon>
        <taxon>Gunneridae</taxon>
        <taxon>Pentapetalae</taxon>
        <taxon>rosids</taxon>
        <taxon>fabids</taxon>
        <taxon>Fabales</taxon>
        <taxon>Fabaceae</taxon>
        <taxon>Papilionoideae</taxon>
        <taxon>50 kb inversion clade</taxon>
        <taxon>NPAAA clade</taxon>
        <taxon>indigoferoid/millettioid clade</taxon>
        <taxon>Phaseoleae</taxon>
        <taxon>Mucuna</taxon>
    </lineage>
</organism>
<keyword evidence="2" id="KW-1185">Reference proteome</keyword>
<accession>A0A371FVC6</accession>
<comment type="caution">
    <text evidence="1">The sequence shown here is derived from an EMBL/GenBank/DDBJ whole genome shotgun (WGS) entry which is preliminary data.</text>
</comment>
<dbReference type="AlphaFoldDB" id="A0A371FVC6"/>
<proteinExistence type="predicted"/>